<dbReference type="EMBL" id="RBNI01006332">
    <property type="protein sequence ID" value="RUP46091.1"/>
    <property type="molecule type" value="Genomic_DNA"/>
</dbReference>
<accession>A0A433D5I4</accession>
<proteinExistence type="predicted"/>
<dbReference type="SUPFAM" id="SSF143865">
    <property type="entry name" value="CorA soluble domain-like"/>
    <property type="match status" value="1"/>
</dbReference>
<dbReference type="Proteomes" id="UP000268093">
    <property type="component" value="Unassembled WGS sequence"/>
</dbReference>
<name>A0A433D5I4_9FUNG</name>
<dbReference type="Gene3D" id="1.20.58.340">
    <property type="entry name" value="Magnesium transport protein CorA, transmembrane region"/>
    <property type="match status" value="1"/>
</dbReference>
<evidence type="ECO:0000313" key="2">
    <source>
        <dbReference type="Proteomes" id="UP000268093"/>
    </source>
</evidence>
<dbReference type="PANTHER" id="PTHR21535">
    <property type="entry name" value="MAGNESIUM AND COBALT TRANSPORT PROTEIN/MITOCHONDRIAL IMPORT INNER MEMBRANE TRANSLOCASE SUBUNIT TIM8"/>
    <property type="match status" value="1"/>
</dbReference>
<comment type="caution">
    <text evidence="1">The sequence shown here is derived from an EMBL/GenBank/DDBJ whole genome shotgun (WGS) entry which is preliminary data.</text>
</comment>
<sequence>MLRRIGHCRKKVMQMLRLLSTKADVVKALMKRFEDRFSEMKMEAGVGVGGMSGPINVPKKAMHHNVALYLGDIQDHIITMVQNLNHYEKILARSHSNYLAQVSIEADLECDE</sequence>
<dbReference type="GO" id="GO:0016020">
    <property type="term" value="C:membrane"/>
    <property type="evidence" value="ECO:0007669"/>
    <property type="project" value="TreeGrafter"/>
</dbReference>
<reference evidence="1 2" key="1">
    <citation type="journal article" date="2018" name="New Phytol.">
        <title>Phylogenomics of Endogonaceae and evolution of mycorrhizas within Mucoromycota.</title>
        <authorList>
            <person name="Chang Y."/>
            <person name="Desiro A."/>
            <person name="Na H."/>
            <person name="Sandor L."/>
            <person name="Lipzen A."/>
            <person name="Clum A."/>
            <person name="Barry K."/>
            <person name="Grigoriev I.V."/>
            <person name="Martin F.M."/>
            <person name="Stajich J.E."/>
            <person name="Smith M.E."/>
            <person name="Bonito G."/>
            <person name="Spatafora J.W."/>
        </authorList>
    </citation>
    <scope>NUCLEOTIDE SEQUENCE [LARGE SCALE GENOMIC DNA]</scope>
    <source>
        <strain evidence="1 2">GMNB39</strain>
    </source>
</reference>
<dbReference type="GO" id="GO:0010961">
    <property type="term" value="P:intracellular magnesium ion homeostasis"/>
    <property type="evidence" value="ECO:0007669"/>
    <property type="project" value="TreeGrafter"/>
</dbReference>
<gene>
    <name evidence="1" type="ORF">BC936DRAFT_147370</name>
</gene>
<dbReference type="GO" id="GO:0015095">
    <property type="term" value="F:magnesium ion transmembrane transporter activity"/>
    <property type="evidence" value="ECO:0007669"/>
    <property type="project" value="TreeGrafter"/>
</dbReference>
<evidence type="ECO:0000313" key="1">
    <source>
        <dbReference type="EMBL" id="RUP46091.1"/>
    </source>
</evidence>
<dbReference type="InterPro" id="IPR045861">
    <property type="entry name" value="CorA_cytoplasmic_dom"/>
</dbReference>
<dbReference type="PANTHER" id="PTHR21535:SF51">
    <property type="entry name" value="MANGANESE RESISTANCE PROTEIN MNR2"/>
    <property type="match status" value="1"/>
</dbReference>
<organism evidence="1 2">
    <name type="scientific">Jimgerdemannia flammicorona</name>
    <dbReference type="NCBI Taxonomy" id="994334"/>
    <lineage>
        <taxon>Eukaryota</taxon>
        <taxon>Fungi</taxon>
        <taxon>Fungi incertae sedis</taxon>
        <taxon>Mucoromycota</taxon>
        <taxon>Mucoromycotina</taxon>
        <taxon>Endogonomycetes</taxon>
        <taxon>Endogonales</taxon>
        <taxon>Endogonaceae</taxon>
        <taxon>Jimgerdemannia</taxon>
    </lineage>
</organism>
<keyword evidence="2" id="KW-1185">Reference proteome</keyword>
<dbReference type="AlphaFoldDB" id="A0A433D5I4"/>
<protein>
    <submittedName>
        <fullName evidence="1">Uncharacterized protein</fullName>
    </submittedName>
</protein>
<dbReference type="OrthoDB" id="29879at2759"/>